<feature type="region of interest" description="Disordered" evidence="1">
    <location>
        <begin position="1"/>
        <end position="66"/>
    </location>
</feature>
<organism evidence="2 3">
    <name type="scientific">Morus notabilis</name>
    <dbReference type="NCBI Taxonomy" id="981085"/>
    <lineage>
        <taxon>Eukaryota</taxon>
        <taxon>Viridiplantae</taxon>
        <taxon>Streptophyta</taxon>
        <taxon>Embryophyta</taxon>
        <taxon>Tracheophyta</taxon>
        <taxon>Spermatophyta</taxon>
        <taxon>Magnoliopsida</taxon>
        <taxon>eudicotyledons</taxon>
        <taxon>Gunneridae</taxon>
        <taxon>Pentapetalae</taxon>
        <taxon>rosids</taxon>
        <taxon>fabids</taxon>
        <taxon>Rosales</taxon>
        <taxon>Moraceae</taxon>
        <taxon>Moreae</taxon>
        <taxon>Morus</taxon>
    </lineage>
</organism>
<proteinExistence type="predicted"/>
<evidence type="ECO:0000313" key="3">
    <source>
        <dbReference type="Proteomes" id="UP000030645"/>
    </source>
</evidence>
<evidence type="ECO:0000256" key="1">
    <source>
        <dbReference type="SAM" id="MobiDB-lite"/>
    </source>
</evidence>
<dbReference type="AlphaFoldDB" id="W9RW49"/>
<evidence type="ECO:0000313" key="2">
    <source>
        <dbReference type="EMBL" id="EXC13798.1"/>
    </source>
</evidence>
<protein>
    <submittedName>
        <fullName evidence="2">Uncharacterized protein</fullName>
    </submittedName>
</protein>
<keyword evidence="3" id="KW-1185">Reference proteome</keyword>
<feature type="compositionally biased region" description="Basic and acidic residues" evidence="1">
    <location>
        <begin position="1"/>
        <end position="16"/>
    </location>
</feature>
<gene>
    <name evidence="2" type="ORF">L484_003147</name>
</gene>
<accession>W9RW49</accession>
<dbReference type="Proteomes" id="UP000030645">
    <property type="component" value="Unassembled WGS sequence"/>
</dbReference>
<sequence length="66" mass="7369">MEEKNGVLQRTPREEVAMQQNNDLSEDNDVIHSEKESSLPNENALKTNGAAKMPSSNAVTKRPYII</sequence>
<reference evidence="3" key="1">
    <citation type="submission" date="2013-01" db="EMBL/GenBank/DDBJ databases">
        <title>Draft Genome Sequence of a Mulberry Tree, Morus notabilis C.K. Schneid.</title>
        <authorList>
            <person name="He N."/>
            <person name="Zhao S."/>
        </authorList>
    </citation>
    <scope>NUCLEOTIDE SEQUENCE</scope>
</reference>
<name>W9RW49_9ROSA</name>
<dbReference type="EMBL" id="KE345757">
    <property type="protein sequence ID" value="EXC13798.1"/>
    <property type="molecule type" value="Genomic_DNA"/>
</dbReference>